<comment type="similarity">
    <text evidence="2 4">Belongs to the flagella basal body rod proteins family.</text>
</comment>
<dbReference type="PANTHER" id="PTHR30435:SF19">
    <property type="entry name" value="FLAGELLAR BASAL-BODY ROD PROTEIN FLGG"/>
    <property type="match status" value="1"/>
</dbReference>
<evidence type="ECO:0000313" key="9">
    <source>
        <dbReference type="Proteomes" id="UP000199317"/>
    </source>
</evidence>
<dbReference type="Proteomes" id="UP000199317">
    <property type="component" value="Unassembled WGS sequence"/>
</dbReference>
<accession>A0A1H0U8B0</accession>
<dbReference type="GO" id="GO:0071973">
    <property type="term" value="P:bacterial-type flagellum-dependent cell motility"/>
    <property type="evidence" value="ECO:0007669"/>
    <property type="project" value="UniProtKB-UniRule"/>
</dbReference>
<comment type="subcellular location">
    <subcellularLocation>
        <location evidence="1 4">Bacterial flagellum basal body</location>
    </subcellularLocation>
</comment>
<dbReference type="Pfam" id="PF22692">
    <property type="entry name" value="LlgE_F_G_D1"/>
    <property type="match status" value="1"/>
</dbReference>
<dbReference type="OrthoDB" id="9804559at2"/>
<evidence type="ECO:0000256" key="5">
    <source>
        <dbReference type="SAM" id="MobiDB-lite"/>
    </source>
</evidence>
<evidence type="ECO:0000256" key="2">
    <source>
        <dbReference type="ARBA" id="ARBA00009677"/>
    </source>
</evidence>
<keyword evidence="3 4" id="KW-0975">Bacterial flagellum</keyword>
<keyword evidence="8" id="KW-0969">Cilium</keyword>
<reference evidence="9" key="1">
    <citation type="submission" date="2016-10" db="EMBL/GenBank/DDBJ databases">
        <authorList>
            <person name="Varghese N."/>
            <person name="Submissions S."/>
        </authorList>
    </citation>
    <scope>NUCLEOTIDE SEQUENCE [LARGE SCALE GENOMIC DNA]</scope>
    <source>
        <strain evidence="9">DSM 17101</strain>
    </source>
</reference>
<gene>
    <name evidence="8" type="ORF">SAMN04489708_11851</name>
</gene>
<dbReference type="NCBIfam" id="TIGR03506">
    <property type="entry name" value="FlgEFG_subfam"/>
    <property type="match status" value="1"/>
</dbReference>
<feature type="domain" description="Flagellar hook protein FlgE/F/G-like D1" evidence="7">
    <location>
        <begin position="94"/>
        <end position="137"/>
    </location>
</feature>
<dbReference type="RefSeq" id="WP_092835793.1">
    <property type="nucleotide sequence ID" value="NZ_CP028290.1"/>
</dbReference>
<keyword evidence="9" id="KW-1185">Reference proteome</keyword>
<sequence length="258" mass="26935">MQEVLALALQSMQSDMQRLDRIGTNLANALTPGYQREVAAARPLAFASVVGAMERTATAAGTGAPSIAPAPGLMIRTDSRPGSLRSTGQGLDVALAGPGFFEVSTPEGPAYTRQGDFRLDGQGRLVTAMGHPVMGRGGEIYPGSATPRIDAAGNLLAPEGSGAGAALPLAQLKIMQPEGSARMAHTGNGLMRAEGAVALVPEADVQVRQGYLENSNVSSMQEMVQLVQTMRHFESMQKVALGYDEMTGQAIRKLGELS</sequence>
<evidence type="ECO:0000256" key="4">
    <source>
        <dbReference type="RuleBase" id="RU362116"/>
    </source>
</evidence>
<feature type="domain" description="Flagellar basal-body/hook protein C-terminal" evidence="6">
    <location>
        <begin position="208"/>
        <end position="252"/>
    </location>
</feature>
<evidence type="ECO:0000259" key="6">
    <source>
        <dbReference type="Pfam" id="PF06429"/>
    </source>
</evidence>
<dbReference type="AlphaFoldDB" id="A0A1H0U8B0"/>
<keyword evidence="8" id="KW-0282">Flagellum</keyword>
<dbReference type="GO" id="GO:0009425">
    <property type="term" value="C:bacterial-type flagellum basal body"/>
    <property type="evidence" value="ECO:0007669"/>
    <property type="project" value="UniProtKB-SubCell"/>
</dbReference>
<dbReference type="InterPro" id="IPR037925">
    <property type="entry name" value="FlgE/F/G-like"/>
</dbReference>
<dbReference type="InterPro" id="IPR053967">
    <property type="entry name" value="LlgE_F_G-like_D1"/>
</dbReference>
<dbReference type="InterPro" id="IPR010930">
    <property type="entry name" value="Flg_bb/hook_C_dom"/>
</dbReference>
<organism evidence="8 9">
    <name type="scientific">Paracidovorax cattleyae</name>
    <dbReference type="NCBI Taxonomy" id="80868"/>
    <lineage>
        <taxon>Bacteria</taxon>
        <taxon>Pseudomonadati</taxon>
        <taxon>Pseudomonadota</taxon>
        <taxon>Betaproteobacteria</taxon>
        <taxon>Burkholderiales</taxon>
        <taxon>Comamonadaceae</taxon>
        <taxon>Paracidovorax</taxon>
    </lineage>
</organism>
<feature type="region of interest" description="Disordered" evidence="5">
    <location>
        <begin position="58"/>
        <end position="89"/>
    </location>
</feature>
<evidence type="ECO:0000259" key="7">
    <source>
        <dbReference type="Pfam" id="PF22692"/>
    </source>
</evidence>
<evidence type="ECO:0000256" key="1">
    <source>
        <dbReference type="ARBA" id="ARBA00004117"/>
    </source>
</evidence>
<dbReference type="SUPFAM" id="SSF117143">
    <property type="entry name" value="Flagellar hook protein flgE"/>
    <property type="match status" value="1"/>
</dbReference>
<proteinExistence type="inferred from homology"/>
<keyword evidence="8" id="KW-0966">Cell projection</keyword>
<protein>
    <submittedName>
        <fullName evidence="8">Flagellar basal-body rod protein FlgG</fullName>
    </submittedName>
</protein>
<evidence type="ECO:0000313" key="8">
    <source>
        <dbReference type="EMBL" id="SDP62399.1"/>
    </source>
</evidence>
<dbReference type="EMBL" id="FNJL01000018">
    <property type="protein sequence ID" value="SDP62399.1"/>
    <property type="molecule type" value="Genomic_DNA"/>
</dbReference>
<dbReference type="Pfam" id="PF06429">
    <property type="entry name" value="Flg_bbr_C"/>
    <property type="match status" value="1"/>
</dbReference>
<dbReference type="PANTHER" id="PTHR30435">
    <property type="entry name" value="FLAGELLAR PROTEIN"/>
    <property type="match status" value="1"/>
</dbReference>
<dbReference type="InterPro" id="IPR020013">
    <property type="entry name" value="Flagellar_FlgE/F/G"/>
</dbReference>
<name>A0A1H0U8B0_9BURK</name>
<evidence type="ECO:0000256" key="3">
    <source>
        <dbReference type="ARBA" id="ARBA00023143"/>
    </source>
</evidence>